<feature type="compositionally biased region" description="Low complexity" evidence="1">
    <location>
        <begin position="14"/>
        <end position="27"/>
    </location>
</feature>
<dbReference type="AlphaFoldDB" id="A0A5B7H8L7"/>
<gene>
    <name evidence="2" type="ORF">E2C01_061607</name>
</gene>
<accession>A0A5B7H8L7</accession>
<dbReference type="Proteomes" id="UP000324222">
    <property type="component" value="Unassembled WGS sequence"/>
</dbReference>
<sequence length="115" mass="12753">MEERRLQEAGWPNSLSLTSSSSSSSSSYKQISLNLKPSSSLPFTPPSLIPILPLLPCIFHLHPPPLLPPHLIHSSPSYLHSLFPSSLPSPKFPLPYPLHPFTCTDKEVHVYMGML</sequence>
<name>A0A5B7H8L7_PORTR</name>
<evidence type="ECO:0000313" key="3">
    <source>
        <dbReference type="Proteomes" id="UP000324222"/>
    </source>
</evidence>
<proteinExistence type="predicted"/>
<dbReference type="EMBL" id="VSRR010026237">
    <property type="protein sequence ID" value="MPC67432.1"/>
    <property type="molecule type" value="Genomic_DNA"/>
</dbReference>
<organism evidence="2 3">
    <name type="scientific">Portunus trituberculatus</name>
    <name type="common">Swimming crab</name>
    <name type="synonym">Neptunus trituberculatus</name>
    <dbReference type="NCBI Taxonomy" id="210409"/>
    <lineage>
        <taxon>Eukaryota</taxon>
        <taxon>Metazoa</taxon>
        <taxon>Ecdysozoa</taxon>
        <taxon>Arthropoda</taxon>
        <taxon>Crustacea</taxon>
        <taxon>Multicrustacea</taxon>
        <taxon>Malacostraca</taxon>
        <taxon>Eumalacostraca</taxon>
        <taxon>Eucarida</taxon>
        <taxon>Decapoda</taxon>
        <taxon>Pleocyemata</taxon>
        <taxon>Brachyura</taxon>
        <taxon>Eubrachyura</taxon>
        <taxon>Portunoidea</taxon>
        <taxon>Portunidae</taxon>
        <taxon>Portuninae</taxon>
        <taxon>Portunus</taxon>
    </lineage>
</organism>
<comment type="caution">
    <text evidence="2">The sequence shown here is derived from an EMBL/GenBank/DDBJ whole genome shotgun (WGS) entry which is preliminary data.</text>
</comment>
<evidence type="ECO:0000313" key="2">
    <source>
        <dbReference type="EMBL" id="MPC67432.1"/>
    </source>
</evidence>
<protein>
    <submittedName>
        <fullName evidence="2">Uncharacterized protein</fullName>
    </submittedName>
</protein>
<reference evidence="2 3" key="1">
    <citation type="submission" date="2019-05" db="EMBL/GenBank/DDBJ databases">
        <title>Another draft genome of Portunus trituberculatus and its Hox gene families provides insights of decapod evolution.</title>
        <authorList>
            <person name="Jeong J.-H."/>
            <person name="Song I."/>
            <person name="Kim S."/>
            <person name="Choi T."/>
            <person name="Kim D."/>
            <person name="Ryu S."/>
            <person name="Kim W."/>
        </authorList>
    </citation>
    <scope>NUCLEOTIDE SEQUENCE [LARGE SCALE GENOMIC DNA]</scope>
    <source>
        <tissue evidence="2">Muscle</tissue>
    </source>
</reference>
<keyword evidence="3" id="KW-1185">Reference proteome</keyword>
<feature type="region of interest" description="Disordered" evidence="1">
    <location>
        <begin position="1"/>
        <end position="27"/>
    </location>
</feature>
<evidence type="ECO:0000256" key="1">
    <source>
        <dbReference type="SAM" id="MobiDB-lite"/>
    </source>
</evidence>